<comment type="caution">
    <text evidence="1">The sequence shown here is derived from an EMBL/GenBank/DDBJ whole genome shotgun (WGS) entry which is preliminary data.</text>
</comment>
<dbReference type="Proteomes" id="UP000070646">
    <property type="component" value="Unassembled WGS sequence"/>
</dbReference>
<organism evidence="1 2">
    <name type="scientific">Clostridium perfringens</name>
    <dbReference type="NCBI Taxonomy" id="1502"/>
    <lineage>
        <taxon>Bacteria</taxon>
        <taxon>Bacillati</taxon>
        <taxon>Bacillota</taxon>
        <taxon>Clostridia</taxon>
        <taxon>Eubacteriales</taxon>
        <taxon>Clostridiaceae</taxon>
        <taxon>Clostridium</taxon>
    </lineage>
</organism>
<gene>
    <name evidence="1" type="ORF">HMPREF3222_01385</name>
</gene>
<reference evidence="1 2" key="1">
    <citation type="submission" date="2016-01" db="EMBL/GenBank/DDBJ databases">
        <authorList>
            <person name="Oliw E.H."/>
        </authorList>
    </citation>
    <scope>NUCLEOTIDE SEQUENCE [LARGE SCALE GENOMIC DNA]</scope>
    <source>
        <strain evidence="1 2">MJR7757A</strain>
    </source>
</reference>
<protein>
    <submittedName>
        <fullName evidence="1">Uncharacterized protein</fullName>
    </submittedName>
</protein>
<evidence type="ECO:0000313" key="2">
    <source>
        <dbReference type="Proteomes" id="UP000070646"/>
    </source>
</evidence>
<evidence type="ECO:0000313" key="1">
    <source>
        <dbReference type="EMBL" id="KXA12317.1"/>
    </source>
</evidence>
<dbReference type="RefSeq" id="WP_060795427.1">
    <property type="nucleotide sequence ID" value="NZ_KQ956212.1"/>
</dbReference>
<dbReference type="PATRIC" id="fig|1502.174.peg.1399"/>
<sequence length="74" mass="8389">MKNSINTFDVEDFVVIAMALASMTEINKETIEEIKSQKCVSKQDVEDLKTLKHLDKKMKSTLEKVENILGSISE</sequence>
<dbReference type="AlphaFoldDB" id="A0A133N7R3"/>
<proteinExistence type="predicted"/>
<accession>A0A133N7R3</accession>
<name>A0A133N7R3_CLOPF</name>
<dbReference type="EMBL" id="LRPU01000067">
    <property type="protein sequence ID" value="KXA12317.1"/>
    <property type="molecule type" value="Genomic_DNA"/>
</dbReference>